<gene>
    <name evidence="1" type="ORF">I2501_12140</name>
</gene>
<dbReference type="AlphaFoldDB" id="A0A931B1Z5"/>
<dbReference type="PANTHER" id="PTHR34724">
    <property type="entry name" value="OS12G0596101 PROTEIN"/>
    <property type="match status" value="1"/>
</dbReference>
<protein>
    <submittedName>
        <fullName evidence="1">Uncharacterized protein</fullName>
    </submittedName>
</protein>
<dbReference type="PANTHER" id="PTHR34724:SF2">
    <property type="entry name" value="OS12G0596101 PROTEIN"/>
    <property type="match status" value="1"/>
</dbReference>
<evidence type="ECO:0000313" key="1">
    <source>
        <dbReference type="EMBL" id="MBF9068773.1"/>
    </source>
</evidence>
<proteinExistence type="predicted"/>
<evidence type="ECO:0000313" key="2">
    <source>
        <dbReference type="Proteomes" id="UP000657385"/>
    </source>
</evidence>
<name>A0A931B1Z5_9ACTN</name>
<comment type="caution">
    <text evidence="1">The sequence shown here is derived from an EMBL/GenBank/DDBJ whole genome shotgun (WGS) entry which is preliminary data.</text>
</comment>
<dbReference type="Proteomes" id="UP000657385">
    <property type="component" value="Unassembled WGS sequence"/>
</dbReference>
<keyword evidence="2" id="KW-1185">Reference proteome</keyword>
<sequence length="51" mass="5732">MCQRVTCRDCGKYTYSGCGRHVEQVLSGVPASRRCSCPPKPKRGWRLFGRG</sequence>
<dbReference type="EMBL" id="JADPRT010000004">
    <property type="protein sequence ID" value="MBF9068773.1"/>
    <property type="molecule type" value="Genomic_DNA"/>
</dbReference>
<organism evidence="1 2">
    <name type="scientific">Streptacidiphilus fuscans</name>
    <dbReference type="NCBI Taxonomy" id="2789292"/>
    <lineage>
        <taxon>Bacteria</taxon>
        <taxon>Bacillati</taxon>
        <taxon>Actinomycetota</taxon>
        <taxon>Actinomycetes</taxon>
        <taxon>Kitasatosporales</taxon>
        <taxon>Streptomycetaceae</taxon>
        <taxon>Streptacidiphilus</taxon>
    </lineage>
</organism>
<dbReference type="RefSeq" id="WP_196193922.1">
    <property type="nucleotide sequence ID" value="NZ_JADPRT010000004.1"/>
</dbReference>
<reference evidence="1" key="1">
    <citation type="submission" date="2020-11" db="EMBL/GenBank/DDBJ databases">
        <title>Isolation and identification of active actinomycetes.</title>
        <authorList>
            <person name="Yu B."/>
        </authorList>
    </citation>
    <scope>NUCLEOTIDE SEQUENCE</scope>
    <source>
        <strain evidence="1">NEAU-YB345</strain>
    </source>
</reference>
<accession>A0A931B1Z5</accession>